<keyword evidence="4" id="KW-1185">Reference proteome</keyword>
<dbReference type="EMBL" id="JARBDR010000657">
    <property type="protein sequence ID" value="KAJ8308923.1"/>
    <property type="molecule type" value="Genomic_DNA"/>
</dbReference>
<feature type="domain" description="BTB" evidence="2">
    <location>
        <begin position="256"/>
        <end position="336"/>
    </location>
</feature>
<dbReference type="SUPFAM" id="SSF54695">
    <property type="entry name" value="POZ domain"/>
    <property type="match status" value="2"/>
</dbReference>
<reference evidence="3 4" key="1">
    <citation type="submission" date="2022-12" db="EMBL/GenBank/DDBJ databases">
        <title>Chromosome-level genome of Tegillarca granosa.</title>
        <authorList>
            <person name="Kim J."/>
        </authorList>
    </citation>
    <scope>NUCLEOTIDE SEQUENCE [LARGE SCALE GENOMIC DNA]</scope>
    <source>
        <strain evidence="3">Teg-2019</strain>
        <tissue evidence="3">Adductor muscle</tissue>
    </source>
</reference>
<dbReference type="PANTHER" id="PTHR16064">
    <property type="entry name" value="BTB POZ DOMAIN CONTAINING 7"/>
    <property type="match status" value="1"/>
</dbReference>
<dbReference type="Pfam" id="PF00651">
    <property type="entry name" value="BTB"/>
    <property type="match status" value="2"/>
</dbReference>
<proteinExistence type="predicted"/>
<organism evidence="3 4">
    <name type="scientific">Tegillarca granosa</name>
    <name type="common">Malaysian cockle</name>
    <name type="synonym">Anadara granosa</name>
    <dbReference type="NCBI Taxonomy" id="220873"/>
    <lineage>
        <taxon>Eukaryota</taxon>
        <taxon>Metazoa</taxon>
        <taxon>Spiralia</taxon>
        <taxon>Lophotrochozoa</taxon>
        <taxon>Mollusca</taxon>
        <taxon>Bivalvia</taxon>
        <taxon>Autobranchia</taxon>
        <taxon>Pteriomorphia</taxon>
        <taxon>Arcoida</taxon>
        <taxon>Arcoidea</taxon>
        <taxon>Arcidae</taxon>
        <taxon>Tegillarca</taxon>
    </lineage>
</organism>
<dbReference type="InterPro" id="IPR011705">
    <property type="entry name" value="BACK"/>
</dbReference>
<evidence type="ECO:0000313" key="3">
    <source>
        <dbReference type="EMBL" id="KAJ8308923.1"/>
    </source>
</evidence>
<dbReference type="CDD" id="cd18284">
    <property type="entry name" value="BTB2_POZ_BTBD7"/>
    <property type="match status" value="1"/>
</dbReference>
<dbReference type="InterPro" id="IPR047934">
    <property type="entry name" value="BTBD7_BTB_POZ_first"/>
</dbReference>
<dbReference type="PROSITE" id="PS50097">
    <property type="entry name" value="BTB"/>
    <property type="match status" value="2"/>
</dbReference>
<dbReference type="CDD" id="cd18489">
    <property type="entry name" value="BACK_BTBD7"/>
    <property type="match status" value="1"/>
</dbReference>
<evidence type="ECO:0000256" key="1">
    <source>
        <dbReference type="SAM" id="MobiDB-lite"/>
    </source>
</evidence>
<dbReference type="Pfam" id="PF07707">
    <property type="entry name" value="BACK"/>
    <property type="match status" value="1"/>
</dbReference>
<dbReference type="InterPro" id="IPR047936">
    <property type="entry name" value="BTBD7_BACK"/>
</dbReference>
<feature type="compositionally biased region" description="Basic residues" evidence="1">
    <location>
        <begin position="724"/>
        <end position="740"/>
    </location>
</feature>
<sequence>MLEMGANSSFPDGPQPSSRPSAFSRLANAYTVSDTDISSKDKKKKTSKFATLRKKLTRARRHSRSMDYGKALRDMISQWPVHEIRALVQEYESLSALKELALLSNVARPQANSFRRDLSTLFDYKFCTDVDLVYKGACFPAHRALLCIRSPFFRHLLSRYPDFGSQIPIKLKTSGVDVSLFSSLLRYLYTDTLNTDDLRLDNKDILLKLADEFGMPNPLEPDLRALLETGEFSDAVLVFSCDNDCIESDSMHTSLIDSELPFKSSQHEVRCHKAILAARSPFFRNLLLRRARSGEEITERTLRAPSRIVLDESVIPRRYARVLLNAIYQDTVDLSLILRGSASMCSLSEVQAMVAGKGHMTLVDEAMEVYQIGQFLDFPVLSQADSITTDNLISILNWSSEPHGSQWVHRQALHYLREEFLQISHSPILLELNKDYLIEALSSEFLQATELDVLSAVMKWGEYQLIKRIEEREPNLLSHTAHSISKKGVKKRDLNDVELRDILAEVLPLVRIDHVIPYNSDVLNSAIKRGLISTPPSHLIDDDEGQGYRMSAWSRAKCNGVFIKPRLFTPYFEEAKMVLDEQLSQGQDPDSGHFRSIHISSIPDTLYMVEDRQSLSPHRSQSFGHTSSSTVDIIAGTIPVPDASTLNQMIQREQELRNSSPVQRAYSLPCCDNREINCHLKLRVVREFGLPDTTMEILQNSQFYYTSEANSRRQYLIQKYHISPSKRKQQSPPLRNRRNSPAKPVQCVSPTRSHGSAREADMSPCSDSALSEAMPDIAMATASLGQVHIQEEFELDIGDRNSHHGT</sequence>
<dbReference type="InterPro" id="IPR011333">
    <property type="entry name" value="SKP1/BTB/POZ_sf"/>
</dbReference>
<dbReference type="InterPro" id="IPR000210">
    <property type="entry name" value="BTB/POZ_dom"/>
</dbReference>
<comment type="caution">
    <text evidence="3">The sequence shown here is derived from an EMBL/GenBank/DDBJ whole genome shotgun (WGS) entry which is preliminary data.</text>
</comment>
<dbReference type="InterPro" id="IPR042345">
    <property type="entry name" value="Btbd7"/>
</dbReference>
<gene>
    <name evidence="3" type="ORF">KUTeg_013797</name>
</gene>
<name>A0ABQ9F047_TEGGR</name>
<protein>
    <recommendedName>
        <fullName evidence="2">BTB domain-containing protein</fullName>
    </recommendedName>
</protein>
<dbReference type="PANTHER" id="PTHR16064:SF3">
    <property type="entry name" value="BTB_POZ DOMAIN-CONTAINING PROTEIN 7"/>
    <property type="match status" value="1"/>
</dbReference>
<dbReference type="Gene3D" id="1.25.40.420">
    <property type="match status" value="1"/>
</dbReference>
<dbReference type="Gene3D" id="3.30.710.10">
    <property type="entry name" value="Potassium Channel Kv1.1, Chain A"/>
    <property type="match status" value="2"/>
</dbReference>
<feature type="non-terminal residue" evidence="3">
    <location>
        <position position="806"/>
    </location>
</feature>
<feature type="compositionally biased region" description="Polar residues" evidence="1">
    <location>
        <begin position="1"/>
        <end position="21"/>
    </location>
</feature>
<dbReference type="SMART" id="SM00875">
    <property type="entry name" value="BACK"/>
    <property type="match status" value="1"/>
</dbReference>
<feature type="region of interest" description="Disordered" evidence="1">
    <location>
        <begin position="1"/>
        <end position="22"/>
    </location>
</feature>
<accession>A0ABQ9F047</accession>
<dbReference type="CDD" id="cd18283">
    <property type="entry name" value="BTB1_POZ_BTBD7"/>
    <property type="match status" value="1"/>
</dbReference>
<evidence type="ECO:0000313" key="4">
    <source>
        <dbReference type="Proteomes" id="UP001217089"/>
    </source>
</evidence>
<feature type="domain" description="BTB" evidence="2">
    <location>
        <begin position="128"/>
        <end position="197"/>
    </location>
</feature>
<feature type="region of interest" description="Disordered" evidence="1">
    <location>
        <begin position="722"/>
        <end position="768"/>
    </location>
</feature>
<dbReference type="InterPro" id="IPR047935">
    <property type="entry name" value="BTBD7_BTB_POZ_second"/>
</dbReference>
<evidence type="ECO:0000259" key="2">
    <source>
        <dbReference type="PROSITE" id="PS50097"/>
    </source>
</evidence>
<dbReference type="Proteomes" id="UP001217089">
    <property type="component" value="Unassembled WGS sequence"/>
</dbReference>
<dbReference type="SMART" id="SM00225">
    <property type="entry name" value="BTB"/>
    <property type="match status" value="2"/>
</dbReference>